<keyword evidence="1" id="KW-0812">Transmembrane</keyword>
<protein>
    <submittedName>
        <fullName evidence="2">GDSL esterase/lipase</fullName>
    </submittedName>
</protein>
<evidence type="ECO:0000313" key="2">
    <source>
        <dbReference type="EMBL" id="MCH85543.1"/>
    </source>
</evidence>
<evidence type="ECO:0000256" key="1">
    <source>
        <dbReference type="SAM" id="Phobius"/>
    </source>
</evidence>
<dbReference type="Proteomes" id="UP000265520">
    <property type="component" value="Unassembled WGS sequence"/>
</dbReference>
<evidence type="ECO:0000313" key="3">
    <source>
        <dbReference type="Proteomes" id="UP000265520"/>
    </source>
</evidence>
<accession>A0A392MEF6</accession>
<feature type="non-terminal residue" evidence="2">
    <location>
        <position position="135"/>
    </location>
</feature>
<dbReference type="EMBL" id="LXQA010008717">
    <property type="protein sequence ID" value="MCH85543.1"/>
    <property type="molecule type" value="Genomic_DNA"/>
</dbReference>
<keyword evidence="1" id="KW-1133">Transmembrane helix</keyword>
<organism evidence="2 3">
    <name type="scientific">Trifolium medium</name>
    <dbReference type="NCBI Taxonomy" id="97028"/>
    <lineage>
        <taxon>Eukaryota</taxon>
        <taxon>Viridiplantae</taxon>
        <taxon>Streptophyta</taxon>
        <taxon>Embryophyta</taxon>
        <taxon>Tracheophyta</taxon>
        <taxon>Spermatophyta</taxon>
        <taxon>Magnoliopsida</taxon>
        <taxon>eudicotyledons</taxon>
        <taxon>Gunneridae</taxon>
        <taxon>Pentapetalae</taxon>
        <taxon>rosids</taxon>
        <taxon>fabids</taxon>
        <taxon>Fabales</taxon>
        <taxon>Fabaceae</taxon>
        <taxon>Papilionoideae</taxon>
        <taxon>50 kb inversion clade</taxon>
        <taxon>NPAAA clade</taxon>
        <taxon>Hologalegina</taxon>
        <taxon>IRL clade</taxon>
        <taxon>Trifolieae</taxon>
        <taxon>Trifolium</taxon>
    </lineage>
</organism>
<feature type="transmembrane region" description="Helical" evidence="1">
    <location>
        <begin position="107"/>
        <end position="130"/>
    </location>
</feature>
<name>A0A392MEF6_9FABA</name>
<proteinExistence type="predicted"/>
<sequence>TEPPFKSSLPRPEEFSKALYTIDIGQNDPAYGFQHTSEEQVQRSIPDILSQFSEAVKVWAGFAEAGGRISLVSVPFCSSLYDLPLPLARVPCNFSVQRLISLPKEMLGFMIFFEMTLFCFSIATADLIWFPSVSR</sequence>
<dbReference type="AlphaFoldDB" id="A0A392MEF6"/>
<reference evidence="2 3" key="1">
    <citation type="journal article" date="2018" name="Front. Plant Sci.">
        <title>Red Clover (Trifolium pratense) and Zigzag Clover (T. medium) - A Picture of Genomic Similarities and Differences.</title>
        <authorList>
            <person name="Dluhosova J."/>
            <person name="Istvanek J."/>
            <person name="Nedelnik J."/>
            <person name="Repkova J."/>
        </authorList>
    </citation>
    <scope>NUCLEOTIDE SEQUENCE [LARGE SCALE GENOMIC DNA]</scope>
    <source>
        <strain evidence="3">cv. 10/8</strain>
        <tissue evidence="2">Leaf</tissue>
    </source>
</reference>
<keyword evidence="3" id="KW-1185">Reference proteome</keyword>
<feature type="non-terminal residue" evidence="2">
    <location>
        <position position="1"/>
    </location>
</feature>
<comment type="caution">
    <text evidence="2">The sequence shown here is derived from an EMBL/GenBank/DDBJ whole genome shotgun (WGS) entry which is preliminary data.</text>
</comment>
<gene>
    <name evidence="2" type="ORF">A2U01_0006390</name>
</gene>
<keyword evidence="1" id="KW-0472">Membrane</keyword>